<feature type="domain" description="Methyl-accepting transducer" evidence="4">
    <location>
        <begin position="232"/>
        <end position="461"/>
    </location>
</feature>
<proteinExistence type="predicted"/>
<reference evidence="6" key="1">
    <citation type="submission" date="2016-10" db="EMBL/GenBank/DDBJ databases">
        <authorList>
            <person name="Varghese N."/>
            <person name="Submissions S."/>
        </authorList>
    </citation>
    <scope>NUCLEOTIDE SEQUENCE [LARGE SCALE GENOMIC DNA]</scope>
    <source>
        <strain evidence="6">BL47</strain>
    </source>
</reference>
<accession>A0A1H0IHP1</accession>
<dbReference type="GO" id="GO:0007165">
    <property type="term" value="P:signal transduction"/>
    <property type="evidence" value="ECO:0007669"/>
    <property type="project" value="UniProtKB-KW"/>
</dbReference>
<dbReference type="GO" id="GO:0016020">
    <property type="term" value="C:membrane"/>
    <property type="evidence" value="ECO:0007669"/>
    <property type="project" value="InterPro"/>
</dbReference>
<dbReference type="PANTHER" id="PTHR32089">
    <property type="entry name" value="METHYL-ACCEPTING CHEMOTAXIS PROTEIN MCPB"/>
    <property type="match status" value="1"/>
</dbReference>
<evidence type="ECO:0000259" key="4">
    <source>
        <dbReference type="PROSITE" id="PS50111"/>
    </source>
</evidence>
<dbReference type="OrthoDB" id="354287at2"/>
<dbReference type="SUPFAM" id="SSF58104">
    <property type="entry name" value="Methyl-accepting chemotaxis protein (MCP) signaling domain"/>
    <property type="match status" value="1"/>
</dbReference>
<feature type="transmembrane region" description="Helical" evidence="3">
    <location>
        <begin position="97"/>
        <end position="123"/>
    </location>
</feature>
<organism evidence="5 6">
    <name type="scientific">Methylobacterium phyllostachyos</name>
    <dbReference type="NCBI Taxonomy" id="582672"/>
    <lineage>
        <taxon>Bacteria</taxon>
        <taxon>Pseudomonadati</taxon>
        <taxon>Pseudomonadota</taxon>
        <taxon>Alphaproteobacteria</taxon>
        <taxon>Hyphomicrobiales</taxon>
        <taxon>Methylobacteriaceae</taxon>
        <taxon>Methylobacterium</taxon>
    </lineage>
</organism>
<keyword evidence="3" id="KW-0472">Membrane</keyword>
<feature type="transmembrane region" description="Helical" evidence="3">
    <location>
        <begin position="64"/>
        <end position="85"/>
    </location>
</feature>
<protein>
    <submittedName>
        <fullName evidence="5">Methyl-accepting chemotaxis protein</fullName>
    </submittedName>
</protein>
<dbReference type="Pfam" id="PF00015">
    <property type="entry name" value="MCPsignal"/>
    <property type="match status" value="1"/>
</dbReference>
<dbReference type="EMBL" id="FNHS01000019">
    <property type="protein sequence ID" value="SDO30913.1"/>
    <property type="molecule type" value="Genomic_DNA"/>
</dbReference>
<dbReference type="STRING" id="582672.SAMN05216360_11922"/>
<dbReference type="SMART" id="SM00283">
    <property type="entry name" value="MA"/>
    <property type="match status" value="1"/>
</dbReference>
<evidence type="ECO:0000256" key="3">
    <source>
        <dbReference type="SAM" id="Phobius"/>
    </source>
</evidence>
<feature type="transmembrane region" description="Helical" evidence="3">
    <location>
        <begin position="12"/>
        <end position="33"/>
    </location>
</feature>
<dbReference type="PANTHER" id="PTHR32089:SF112">
    <property type="entry name" value="LYSOZYME-LIKE PROTEIN-RELATED"/>
    <property type="match status" value="1"/>
</dbReference>
<evidence type="ECO:0000313" key="6">
    <source>
        <dbReference type="Proteomes" id="UP000198704"/>
    </source>
</evidence>
<dbReference type="Proteomes" id="UP000198704">
    <property type="component" value="Unassembled WGS sequence"/>
</dbReference>
<dbReference type="RefSeq" id="WP_091721052.1">
    <property type="nucleotide sequence ID" value="NZ_FNHS01000019.1"/>
</dbReference>
<keyword evidence="1 2" id="KW-0807">Transducer</keyword>
<evidence type="ECO:0000256" key="1">
    <source>
        <dbReference type="ARBA" id="ARBA00023224"/>
    </source>
</evidence>
<dbReference type="InterPro" id="IPR004089">
    <property type="entry name" value="MCPsignal_dom"/>
</dbReference>
<gene>
    <name evidence="5" type="ORF">SAMN05216360_11922</name>
</gene>
<feature type="transmembrane region" description="Helical" evidence="3">
    <location>
        <begin position="39"/>
        <end position="57"/>
    </location>
</feature>
<dbReference type="PROSITE" id="PS50111">
    <property type="entry name" value="CHEMOTAXIS_TRANSDUC_2"/>
    <property type="match status" value="1"/>
</dbReference>
<feature type="transmembrane region" description="Helical" evidence="3">
    <location>
        <begin position="144"/>
        <end position="164"/>
    </location>
</feature>
<keyword evidence="3" id="KW-0812">Transmembrane</keyword>
<name>A0A1H0IHP1_9HYPH</name>
<keyword evidence="6" id="KW-1185">Reference proteome</keyword>
<evidence type="ECO:0000256" key="2">
    <source>
        <dbReference type="PROSITE-ProRule" id="PRU00284"/>
    </source>
</evidence>
<evidence type="ECO:0000313" key="5">
    <source>
        <dbReference type="EMBL" id="SDO30913.1"/>
    </source>
</evidence>
<dbReference type="AlphaFoldDB" id="A0A1H0IHP1"/>
<keyword evidence="3" id="KW-1133">Transmembrane helix</keyword>
<dbReference type="Gene3D" id="1.10.287.950">
    <property type="entry name" value="Methyl-accepting chemotaxis protein"/>
    <property type="match status" value="1"/>
</dbReference>
<sequence>MNPLDLIRQKFGRCLIAILWAHVLIVAGAEAVLTGGWPALGPIVAVAILAGIATLLWRGNPICAATRIVSGLALIGMAATLLIVFTGHRWQIDLHMYFFACLAVLVGWCDWRVILTATVATAVHHLSLDLALPALIFPDAASDLGRVVLHAVIVVMEAAVLIWVCQTAAHSFRALGASEREAQAQLTRASLLEREATEARSALEATRQSATEQLATTFESTVGGILAHVSTAAASLRTAAADMSVTASNSARQSVEVVSAAGDAARAADTAAAATAELGASLSEIARQVSGTADLASRTAAEAADAIPLVQELSAAAERIGDVVAMISTVAAQTNLLALNATIEAARAGEAGRGFAVVAAEVKELASQTAKATDDITLQVGQIQTTTHRAVGAVNGITGRIRDLNDLATQISASVHDQGVAAERIVHTVAEAAAGTGSVSTTVAAMAGTVEATGTTASSVLDSASELSVDFDRLGQEVGRFLARVRAA</sequence>